<dbReference type="Pfam" id="PF01965">
    <property type="entry name" value="DJ-1_PfpI"/>
    <property type="match status" value="1"/>
</dbReference>
<protein>
    <submittedName>
        <fullName evidence="5">Dimethylallyltransferase</fullName>
    </submittedName>
</protein>
<keyword evidence="6" id="KW-1185">Reference proteome</keyword>
<evidence type="ECO:0000256" key="2">
    <source>
        <dbReference type="ARBA" id="ARBA00023239"/>
    </source>
</evidence>
<evidence type="ECO:0000313" key="6">
    <source>
        <dbReference type="Proteomes" id="UP000642829"/>
    </source>
</evidence>
<dbReference type="Proteomes" id="UP000642829">
    <property type="component" value="Unassembled WGS sequence"/>
</dbReference>
<gene>
    <name evidence="5" type="ORF">GCM10007047_20910</name>
</gene>
<evidence type="ECO:0000259" key="4">
    <source>
        <dbReference type="Pfam" id="PF01965"/>
    </source>
</evidence>
<dbReference type="AlphaFoldDB" id="A0A8J3DHU6"/>
<proteinExistence type="inferred from homology"/>
<dbReference type="RefSeq" id="WP_200163346.1">
    <property type="nucleotide sequence ID" value="NZ_BMXG01000012.1"/>
</dbReference>
<comment type="similarity">
    <text evidence="3">Belongs to the peptidase C56 family. HSP31-like subfamily.</text>
</comment>
<dbReference type="GO" id="GO:0019243">
    <property type="term" value="P:methylglyoxal catabolic process to D-lactate via S-lactoyl-glutathione"/>
    <property type="evidence" value="ECO:0007669"/>
    <property type="project" value="TreeGrafter"/>
</dbReference>
<name>A0A8J3DHU6_9BACT</name>
<reference evidence="5" key="2">
    <citation type="submission" date="2020-09" db="EMBL/GenBank/DDBJ databases">
        <authorList>
            <person name="Sun Q."/>
            <person name="Kim S."/>
        </authorList>
    </citation>
    <scope>NUCLEOTIDE SEQUENCE</scope>
    <source>
        <strain evidence="5">KCTC 12870</strain>
    </source>
</reference>
<evidence type="ECO:0000256" key="3">
    <source>
        <dbReference type="ARBA" id="ARBA00038493"/>
    </source>
</evidence>
<keyword evidence="1" id="KW-0346">Stress response</keyword>
<dbReference type="InterPro" id="IPR029062">
    <property type="entry name" value="Class_I_gatase-like"/>
</dbReference>
<evidence type="ECO:0000256" key="1">
    <source>
        <dbReference type="ARBA" id="ARBA00023016"/>
    </source>
</evidence>
<keyword evidence="2" id="KW-0456">Lyase</keyword>
<accession>A0A8J3DHU6</accession>
<comment type="caution">
    <text evidence="5">The sequence shown here is derived from an EMBL/GenBank/DDBJ whole genome shotgun (WGS) entry which is preliminary data.</text>
</comment>
<dbReference type="CDD" id="cd03141">
    <property type="entry name" value="GATase1_Hsp31_like"/>
    <property type="match status" value="1"/>
</dbReference>
<feature type="domain" description="DJ-1/PfpI" evidence="4">
    <location>
        <begin position="30"/>
        <end position="226"/>
    </location>
</feature>
<dbReference type="SUPFAM" id="SSF52317">
    <property type="entry name" value="Class I glutamine amidotransferase-like"/>
    <property type="match status" value="1"/>
</dbReference>
<dbReference type="GO" id="GO:0005737">
    <property type="term" value="C:cytoplasm"/>
    <property type="evidence" value="ECO:0007669"/>
    <property type="project" value="TreeGrafter"/>
</dbReference>
<dbReference type="Gene3D" id="3.40.50.880">
    <property type="match status" value="1"/>
</dbReference>
<sequence>MEIVNIIILFIVTSQAQMGEAGKPTGVWMEEVTTPYYAFVDAGYDVVVVSPEGGQMPVDPRSLEGGAVTQSVKRYQADEAAQKVFTDTHKLSEWKEVVNAVFLPGGHGPMFDLANNQDVAMVVVQHYALGKPVAAVCHGPAGLLTATDDYGNWIFADKEVTGFSNAEEAAVGLTDEMPFLLEDKLVELGGKYVRVENFQPNIVVDGNLITGQNPASAEGAAQAVIKKLEDPNQG</sequence>
<reference evidence="5" key="1">
    <citation type="journal article" date="2014" name="Int. J. Syst. Evol. Microbiol.">
        <title>Complete genome sequence of Corynebacterium casei LMG S-19264T (=DSM 44701T), isolated from a smear-ripened cheese.</title>
        <authorList>
            <consortium name="US DOE Joint Genome Institute (JGI-PGF)"/>
            <person name="Walter F."/>
            <person name="Albersmeier A."/>
            <person name="Kalinowski J."/>
            <person name="Ruckert C."/>
        </authorList>
    </citation>
    <scope>NUCLEOTIDE SEQUENCE</scope>
    <source>
        <strain evidence="5">KCTC 12870</strain>
    </source>
</reference>
<dbReference type="PANTHER" id="PTHR48094">
    <property type="entry name" value="PROTEIN/NUCLEIC ACID DEGLYCASE DJ-1-RELATED"/>
    <property type="match status" value="1"/>
</dbReference>
<dbReference type="InterPro" id="IPR050325">
    <property type="entry name" value="Prot/Nucl_acid_deglycase"/>
</dbReference>
<dbReference type="GO" id="GO:0019172">
    <property type="term" value="F:glyoxalase III activity"/>
    <property type="evidence" value="ECO:0007669"/>
    <property type="project" value="TreeGrafter"/>
</dbReference>
<dbReference type="InterPro" id="IPR002818">
    <property type="entry name" value="DJ-1/PfpI"/>
</dbReference>
<dbReference type="EMBL" id="BMXG01000012">
    <property type="protein sequence ID" value="GHC04076.1"/>
    <property type="molecule type" value="Genomic_DNA"/>
</dbReference>
<evidence type="ECO:0000313" key="5">
    <source>
        <dbReference type="EMBL" id="GHC04076.1"/>
    </source>
</evidence>
<dbReference type="PANTHER" id="PTHR48094:SF11">
    <property type="entry name" value="GLUTATHIONE-INDEPENDENT GLYOXALASE HSP31-RELATED"/>
    <property type="match status" value="1"/>
</dbReference>
<organism evidence="5 6">
    <name type="scientific">Cerasicoccus arenae</name>
    <dbReference type="NCBI Taxonomy" id="424488"/>
    <lineage>
        <taxon>Bacteria</taxon>
        <taxon>Pseudomonadati</taxon>
        <taxon>Verrucomicrobiota</taxon>
        <taxon>Opitutia</taxon>
        <taxon>Puniceicoccales</taxon>
        <taxon>Cerasicoccaceae</taxon>
        <taxon>Cerasicoccus</taxon>
    </lineage>
</organism>